<evidence type="ECO:0000256" key="4">
    <source>
        <dbReference type="PROSITE-ProRule" id="PRU01343"/>
    </source>
</evidence>
<dbReference type="PANTHER" id="PTHR33248">
    <property type="entry name" value="ZINC ION-BINDING PROTEIN"/>
    <property type="match status" value="1"/>
</dbReference>
<name>A0A8S9P947_BRACR</name>
<dbReference type="Proteomes" id="UP000712600">
    <property type="component" value="Unassembled WGS sequence"/>
</dbReference>
<reference evidence="8" key="1">
    <citation type="submission" date="2019-12" db="EMBL/GenBank/DDBJ databases">
        <title>Genome sequencing and annotation of Brassica cretica.</title>
        <authorList>
            <person name="Studholme D.J."/>
            <person name="Sarris P."/>
        </authorList>
    </citation>
    <scope>NUCLEOTIDE SEQUENCE</scope>
    <source>
        <strain evidence="8">PFS-109/04</strain>
        <tissue evidence="8">Leaf</tissue>
    </source>
</reference>
<dbReference type="InterPro" id="IPR057222">
    <property type="entry name" value="DUF7900"/>
</dbReference>
<accession>A0A8S9P947</accession>
<evidence type="ECO:0000256" key="6">
    <source>
        <dbReference type="SAM" id="MobiDB-lite"/>
    </source>
</evidence>
<dbReference type="PROSITE" id="PS51999">
    <property type="entry name" value="ZF_GRF"/>
    <property type="match status" value="1"/>
</dbReference>
<keyword evidence="5" id="KW-0175">Coiled coil</keyword>
<protein>
    <recommendedName>
        <fullName evidence="7">GRF-type domain-containing protein</fullName>
    </recommendedName>
</protein>
<comment type="caution">
    <text evidence="8">The sequence shown here is derived from an EMBL/GenBank/DDBJ whole genome shotgun (WGS) entry which is preliminary data.</text>
</comment>
<proteinExistence type="predicted"/>
<evidence type="ECO:0000259" key="7">
    <source>
        <dbReference type="PROSITE" id="PS51999"/>
    </source>
</evidence>
<evidence type="ECO:0000313" key="9">
    <source>
        <dbReference type="Proteomes" id="UP000712600"/>
    </source>
</evidence>
<evidence type="ECO:0000256" key="5">
    <source>
        <dbReference type="SAM" id="Coils"/>
    </source>
</evidence>
<keyword evidence="2 4" id="KW-0863">Zinc-finger</keyword>
<feature type="coiled-coil region" evidence="5">
    <location>
        <begin position="82"/>
        <end position="143"/>
    </location>
</feature>
<dbReference type="GO" id="GO:0008270">
    <property type="term" value="F:zinc ion binding"/>
    <property type="evidence" value="ECO:0007669"/>
    <property type="project" value="UniProtKB-KW"/>
</dbReference>
<gene>
    <name evidence="8" type="ORF">F2Q69_00006367</name>
</gene>
<organism evidence="8 9">
    <name type="scientific">Brassica cretica</name>
    <name type="common">Mustard</name>
    <dbReference type="NCBI Taxonomy" id="69181"/>
    <lineage>
        <taxon>Eukaryota</taxon>
        <taxon>Viridiplantae</taxon>
        <taxon>Streptophyta</taxon>
        <taxon>Embryophyta</taxon>
        <taxon>Tracheophyta</taxon>
        <taxon>Spermatophyta</taxon>
        <taxon>Magnoliopsida</taxon>
        <taxon>eudicotyledons</taxon>
        <taxon>Gunneridae</taxon>
        <taxon>Pentapetalae</taxon>
        <taxon>rosids</taxon>
        <taxon>malvids</taxon>
        <taxon>Brassicales</taxon>
        <taxon>Brassicaceae</taxon>
        <taxon>Brassiceae</taxon>
        <taxon>Brassica</taxon>
    </lineage>
</organism>
<feature type="domain" description="GRF-type" evidence="7">
    <location>
        <begin position="27"/>
        <end position="72"/>
    </location>
</feature>
<sequence length="294" mass="34084">MSESENLVAANSESIISSSSTEYGVRCDCNLTAKPVRTWTRNNPGRRFLTCRGRRVGRDYVKCDFFQWFELEPPHGWQHLALLEARDIINKQKEEIAKLRNQVNKQAHQKSNVHISNDLVEQLNDKSEECEALKRAVLVLTERSSVLRNVLVYDQVVDMARESDADKKIILPNLIYQTLILQREITALPGDEPLIGRPPWINGAKADSCGGQNRSRWNQCLKVRKNRHEHFYEKQIFEKYLFLRRILRRKHIHEKSEKSPKKVARSSARPARSLRSDRAQAKLGRYVATELEPS</sequence>
<dbReference type="EMBL" id="QGKX02001521">
    <property type="protein sequence ID" value="KAF3511780.1"/>
    <property type="molecule type" value="Genomic_DNA"/>
</dbReference>
<evidence type="ECO:0000256" key="3">
    <source>
        <dbReference type="ARBA" id="ARBA00022833"/>
    </source>
</evidence>
<dbReference type="AlphaFoldDB" id="A0A8S9P947"/>
<feature type="region of interest" description="Disordered" evidence="6">
    <location>
        <begin position="253"/>
        <end position="294"/>
    </location>
</feature>
<evidence type="ECO:0000313" key="8">
    <source>
        <dbReference type="EMBL" id="KAF3511780.1"/>
    </source>
</evidence>
<dbReference type="Pfam" id="PF25464">
    <property type="entry name" value="DUF7900"/>
    <property type="match status" value="1"/>
</dbReference>
<dbReference type="InterPro" id="IPR010666">
    <property type="entry name" value="Znf_GRF"/>
</dbReference>
<keyword evidence="1" id="KW-0479">Metal-binding</keyword>
<evidence type="ECO:0000256" key="1">
    <source>
        <dbReference type="ARBA" id="ARBA00022723"/>
    </source>
</evidence>
<evidence type="ECO:0000256" key="2">
    <source>
        <dbReference type="ARBA" id="ARBA00022771"/>
    </source>
</evidence>
<keyword evidence="3" id="KW-0862">Zinc</keyword>